<protein>
    <submittedName>
        <fullName evidence="1">Uncharacterized protein</fullName>
    </submittedName>
</protein>
<sequence length="101" mass="11912">MCLVRAPIHDSVLATNRQKQITRPYRTPRYRNPTRFSFFFPSRSFFSEDKTFHDNFDRHYRFGIASCGWFGQTHHRCQLPVVSSGMRGRISWGLPTQTTIV</sequence>
<dbReference type="AlphaFoldDB" id="A0AAV4NBH1"/>
<proteinExistence type="predicted"/>
<accession>A0AAV4NBH1</accession>
<comment type="caution">
    <text evidence="1">The sequence shown here is derived from an EMBL/GenBank/DDBJ whole genome shotgun (WGS) entry which is preliminary data.</text>
</comment>
<dbReference type="Proteomes" id="UP001054837">
    <property type="component" value="Unassembled WGS sequence"/>
</dbReference>
<dbReference type="EMBL" id="BPLQ01001488">
    <property type="protein sequence ID" value="GIX82179.1"/>
    <property type="molecule type" value="Genomic_DNA"/>
</dbReference>
<organism evidence="1 2">
    <name type="scientific">Caerostris darwini</name>
    <dbReference type="NCBI Taxonomy" id="1538125"/>
    <lineage>
        <taxon>Eukaryota</taxon>
        <taxon>Metazoa</taxon>
        <taxon>Ecdysozoa</taxon>
        <taxon>Arthropoda</taxon>
        <taxon>Chelicerata</taxon>
        <taxon>Arachnida</taxon>
        <taxon>Araneae</taxon>
        <taxon>Araneomorphae</taxon>
        <taxon>Entelegynae</taxon>
        <taxon>Araneoidea</taxon>
        <taxon>Araneidae</taxon>
        <taxon>Caerostris</taxon>
    </lineage>
</organism>
<gene>
    <name evidence="1" type="ORF">CDAR_107401</name>
</gene>
<keyword evidence="2" id="KW-1185">Reference proteome</keyword>
<reference evidence="1 2" key="1">
    <citation type="submission" date="2021-06" db="EMBL/GenBank/DDBJ databases">
        <title>Caerostris darwini draft genome.</title>
        <authorList>
            <person name="Kono N."/>
            <person name="Arakawa K."/>
        </authorList>
    </citation>
    <scope>NUCLEOTIDE SEQUENCE [LARGE SCALE GENOMIC DNA]</scope>
</reference>
<evidence type="ECO:0000313" key="1">
    <source>
        <dbReference type="EMBL" id="GIX82179.1"/>
    </source>
</evidence>
<evidence type="ECO:0000313" key="2">
    <source>
        <dbReference type="Proteomes" id="UP001054837"/>
    </source>
</evidence>
<name>A0AAV4NBH1_9ARAC</name>